<dbReference type="InParanoid" id="B6IHL6"/>
<keyword evidence="1" id="KW-0472">Membrane</keyword>
<organism evidence="3 4">
    <name type="scientific">Caenorhabditis briggsae</name>
    <dbReference type="NCBI Taxonomy" id="6238"/>
    <lineage>
        <taxon>Eukaryota</taxon>
        <taxon>Metazoa</taxon>
        <taxon>Ecdysozoa</taxon>
        <taxon>Nematoda</taxon>
        <taxon>Chromadorea</taxon>
        <taxon>Rhabditida</taxon>
        <taxon>Rhabditina</taxon>
        <taxon>Rhabditomorpha</taxon>
        <taxon>Rhabditoidea</taxon>
        <taxon>Rhabditidae</taxon>
        <taxon>Peloderinae</taxon>
        <taxon>Caenorhabditis</taxon>
    </lineage>
</organism>
<keyword evidence="2" id="KW-0732">Signal</keyword>
<evidence type="ECO:0000256" key="1">
    <source>
        <dbReference type="SAM" id="Phobius"/>
    </source>
</evidence>
<feature type="chain" id="PRO_5002846568" evidence="2">
    <location>
        <begin position="25"/>
        <end position="90"/>
    </location>
</feature>
<evidence type="ECO:0000256" key="2">
    <source>
        <dbReference type="SAM" id="SignalP"/>
    </source>
</evidence>
<keyword evidence="1" id="KW-0812">Transmembrane</keyword>
<proteinExistence type="predicted"/>
<dbReference type="KEGG" id="cbr:CBG_25906"/>
<dbReference type="EMBL" id="HE601459">
    <property type="protein sequence ID" value="CAR99417.1"/>
    <property type="molecule type" value="Genomic_DNA"/>
</dbReference>
<name>B6IHL6_CAEBR</name>
<accession>B6IHL6</accession>
<feature type="signal peptide" evidence="2">
    <location>
        <begin position="1"/>
        <end position="24"/>
    </location>
</feature>
<sequence>MMNLPDFSALLTVLFLLSTDITFCSHNAILFSCPVHLPTLPRYFYKTRVDFSFSHFFPIFHPVVLLTVYVQLDTLSISDLKLSLLLIRNI</sequence>
<evidence type="ECO:0000313" key="4">
    <source>
        <dbReference type="Proteomes" id="UP000008549"/>
    </source>
</evidence>
<feature type="transmembrane region" description="Helical" evidence="1">
    <location>
        <begin position="54"/>
        <end position="72"/>
    </location>
</feature>
<protein>
    <submittedName>
        <fullName evidence="3">Protein CBG25906</fullName>
    </submittedName>
</protein>
<reference evidence="3 4" key="1">
    <citation type="journal article" date="2003" name="PLoS Biol.">
        <title>The genome sequence of Caenorhabditis briggsae: a platform for comparative genomics.</title>
        <authorList>
            <person name="Stein L.D."/>
            <person name="Bao Z."/>
            <person name="Blasiar D."/>
            <person name="Blumenthal T."/>
            <person name="Brent M.R."/>
            <person name="Chen N."/>
            <person name="Chinwalla A."/>
            <person name="Clarke L."/>
            <person name="Clee C."/>
            <person name="Coghlan A."/>
            <person name="Coulson A."/>
            <person name="D'Eustachio P."/>
            <person name="Fitch D.H."/>
            <person name="Fulton L.A."/>
            <person name="Fulton R.E."/>
            <person name="Griffiths-Jones S."/>
            <person name="Harris T.W."/>
            <person name="Hillier L.W."/>
            <person name="Kamath R."/>
            <person name="Kuwabara P.E."/>
            <person name="Mardis E.R."/>
            <person name="Marra M.A."/>
            <person name="Miner T.L."/>
            <person name="Minx P."/>
            <person name="Mullikin J.C."/>
            <person name="Plumb R.W."/>
            <person name="Rogers J."/>
            <person name="Schein J.E."/>
            <person name="Sohrmann M."/>
            <person name="Spieth J."/>
            <person name="Stajich J.E."/>
            <person name="Wei C."/>
            <person name="Willey D."/>
            <person name="Wilson R.K."/>
            <person name="Durbin R."/>
            <person name="Waterston R.H."/>
        </authorList>
    </citation>
    <scope>NUCLEOTIDE SEQUENCE [LARGE SCALE GENOMIC DNA]</scope>
    <source>
        <strain evidence="3 4">AF16</strain>
    </source>
</reference>
<keyword evidence="4" id="KW-1185">Reference proteome</keyword>
<reference evidence="3 4" key="2">
    <citation type="journal article" date="2011" name="PLoS Genet.">
        <title>Caenorhabditis briggsae recombinant inbred line genotypes reveal inter-strain incompatibility and the evolution of recombination.</title>
        <authorList>
            <person name="Ross J.A."/>
            <person name="Koboldt D.C."/>
            <person name="Staisch J.E."/>
            <person name="Chamberlin H.M."/>
            <person name="Gupta B.P."/>
            <person name="Miller R.D."/>
            <person name="Baird S.E."/>
            <person name="Haag E.S."/>
        </authorList>
    </citation>
    <scope>NUCLEOTIDE SEQUENCE [LARGE SCALE GENOMIC DNA]</scope>
    <source>
        <strain evidence="3 4">AF16</strain>
    </source>
</reference>
<dbReference type="Proteomes" id="UP000008549">
    <property type="component" value="Unassembled WGS sequence"/>
</dbReference>
<evidence type="ECO:0000313" key="3">
    <source>
        <dbReference type="EMBL" id="CAR99417.1"/>
    </source>
</evidence>
<dbReference type="CTD" id="68917388"/>
<dbReference type="RefSeq" id="XP_045098980.1">
    <property type="nucleotide sequence ID" value="XM_045244254.1"/>
</dbReference>
<dbReference type="AlphaFoldDB" id="B6IHL6"/>
<keyword evidence="1" id="KW-1133">Transmembrane helix</keyword>
<dbReference type="HOGENOM" id="CLU_2442826_0_0_1"/>
<dbReference type="GeneID" id="68917388"/>
<gene>
    <name evidence="3" type="ORF">CBG25906</name>
    <name evidence="3" type="ORF">CBG_25906</name>
</gene>